<feature type="compositionally biased region" description="Polar residues" evidence="1">
    <location>
        <begin position="165"/>
        <end position="201"/>
    </location>
</feature>
<dbReference type="RefSeq" id="XP_003074402.1">
    <property type="nucleotide sequence ID" value="XM_003074355.1"/>
</dbReference>
<dbReference type="GO" id="GO:0005737">
    <property type="term" value="C:cytoplasm"/>
    <property type="evidence" value="ECO:0007669"/>
    <property type="project" value="TreeGrafter"/>
</dbReference>
<dbReference type="Gene3D" id="1.25.40.990">
    <property type="match status" value="1"/>
</dbReference>
<accession>Q01G91</accession>
<keyword evidence="4" id="KW-1185">Reference proteome</keyword>
<feature type="region of interest" description="Disordered" evidence="1">
    <location>
        <begin position="719"/>
        <end position="738"/>
    </location>
</feature>
<dbReference type="GeneID" id="9836497"/>
<reference evidence="4" key="1">
    <citation type="journal article" date="2006" name="Proc. Natl. Acad. Sci. U.S.A.">
        <title>Genome analysis of the smallest free-living eukaryote Ostreococcus tauri unveils many unique features.</title>
        <authorList>
            <person name="Derelle E."/>
            <person name="Ferraz C."/>
            <person name="Rombauts S."/>
            <person name="Rouze P."/>
            <person name="Worden A.Z."/>
            <person name="Robbens S."/>
            <person name="Partensky F."/>
            <person name="Degroeve S."/>
            <person name="Echeynie S."/>
            <person name="Cooke R."/>
            <person name="Saeys Y."/>
            <person name="Wuyts J."/>
            <person name="Jabbari K."/>
            <person name="Bowler C."/>
            <person name="Panaud O."/>
            <person name="Piegu B."/>
            <person name="Ball S.G."/>
            <person name="Ral J.-P."/>
            <person name="Bouget F.-Y."/>
            <person name="Piganeau G."/>
            <person name="De Baets B."/>
            <person name="Picard A."/>
            <person name="Delseny M."/>
            <person name="Demaille J."/>
            <person name="Van de Peer Y."/>
            <person name="Moreau H."/>
        </authorList>
    </citation>
    <scope>NUCLEOTIDE SEQUENCE [LARGE SCALE GENOMIC DNA]</scope>
    <source>
        <strain evidence="4">OTTH 0595 / CCAP 157/2 / RCC745</strain>
    </source>
</reference>
<gene>
    <name evidence="3" type="ORF">OT_ostta01g03470</name>
</gene>
<dbReference type="PANTHER" id="PTHR12436:SF3">
    <property type="entry name" value="GERMINAL-CENTER ASSOCIATED NUCLEAR PROTEIN"/>
    <property type="match status" value="1"/>
</dbReference>
<name>Q01G91_OSTTA</name>
<dbReference type="Proteomes" id="UP000009170">
    <property type="component" value="Unassembled WGS sequence"/>
</dbReference>
<comment type="caution">
    <text evidence="3">The sequence shown here is derived from an EMBL/GenBank/DDBJ whole genome shotgun (WGS) entry which is preliminary data.</text>
</comment>
<reference evidence="3 4" key="2">
    <citation type="journal article" date="2014" name="BMC Genomics">
        <title>An improved genome of the model marine alga Ostreococcus tauri unfolds by assessing Illumina de novo assemblies.</title>
        <authorList>
            <person name="Blanc-Mathieu R."/>
            <person name="Verhelst B."/>
            <person name="Derelle E."/>
            <person name="Rombauts S."/>
            <person name="Bouget F.Y."/>
            <person name="Carre I."/>
            <person name="Chateau A."/>
            <person name="Eyre-Walker A."/>
            <person name="Grimsley N."/>
            <person name="Moreau H."/>
            <person name="Piegu B."/>
            <person name="Rivals E."/>
            <person name="Schackwitz W."/>
            <person name="Van de Peer Y."/>
            <person name="Piganeau G."/>
        </authorList>
    </citation>
    <scope>NUCLEOTIDE SEQUENCE [LARGE SCALE GENOMIC DNA]</scope>
    <source>
        <strain evidence="4">OTTH 0595 / CCAP 157/2 / RCC745</strain>
    </source>
</reference>
<proteinExistence type="predicted"/>
<evidence type="ECO:0000313" key="4">
    <source>
        <dbReference type="Proteomes" id="UP000009170"/>
    </source>
</evidence>
<dbReference type="PANTHER" id="PTHR12436">
    <property type="entry name" value="80 KDA MCM3-ASSOCIATED PROTEIN"/>
    <property type="match status" value="1"/>
</dbReference>
<dbReference type="Pfam" id="PF03399">
    <property type="entry name" value="SAC3_GANP"/>
    <property type="match status" value="1"/>
</dbReference>
<dbReference type="OMA" id="QACCLHK"/>
<feature type="compositionally biased region" description="Low complexity" evidence="1">
    <location>
        <begin position="54"/>
        <end position="66"/>
    </location>
</feature>
<evidence type="ECO:0000259" key="2">
    <source>
        <dbReference type="Pfam" id="PF03399"/>
    </source>
</evidence>
<feature type="region of interest" description="Disordered" evidence="1">
    <location>
        <begin position="277"/>
        <end position="316"/>
    </location>
</feature>
<feature type="region of interest" description="Disordered" evidence="1">
    <location>
        <begin position="777"/>
        <end position="823"/>
    </location>
</feature>
<evidence type="ECO:0000256" key="1">
    <source>
        <dbReference type="SAM" id="MobiDB-lite"/>
    </source>
</evidence>
<dbReference type="GO" id="GO:0006406">
    <property type="term" value="P:mRNA export from nucleus"/>
    <property type="evidence" value="ECO:0007669"/>
    <property type="project" value="TreeGrafter"/>
</dbReference>
<feature type="compositionally biased region" description="Low complexity" evidence="1">
    <location>
        <begin position="12"/>
        <end position="32"/>
    </location>
</feature>
<organism evidence="3 4">
    <name type="scientific">Ostreococcus tauri</name>
    <name type="common">Marine green alga</name>
    <dbReference type="NCBI Taxonomy" id="70448"/>
    <lineage>
        <taxon>Eukaryota</taxon>
        <taxon>Viridiplantae</taxon>
        <taxon>Chlorophyta</taxon>
        <taxon>Mamiellophyceae</taxon>
        <taxon>Mamiellales</taxon>
        <taxon>Bathycoccaceae</taxon>
        <taxon>Ostreococcus</taxon>
    </lineage>
</organism>
<dbReference type="OrthoDB" id="264795at2759"/>
<sequence>MFGGAGDGGAPGAPNASSSPRARASDATARSPFGRTNQTTGVDAPAFAQPGAWTLGNASGTSASTAFGGGQPSSVVFGGASGAAPGMTTSPFGSNARASTPFAPVVRSSPFGGSSAVGASSAFGGFGSSPTSSTPFTATAPEAKSEGGFGFGSTQTRAAFGSSPFGGQSTQPSSPFGASTSQLAQSSSPFGGFGASTSAPSPTAFGGTASPMSPFGAQAVASSPFGGTTSVIASTPAFGGGTFGAQTTPMSSFGGATAPMTAPTIAFGSTPANQSLNASASPFAPTPSFKSPSVPQPFTFGGAQPDDDAKKAFVPPKPRGLVERLTNEEPSTSAVMGEELGEVSAGKGHVVGTCDLMCPESEREFRSSTGDLEVFERVDSADRTRSSADLCVKKYTRIVDGITPDMVRTKKGLQLASDQLWRVLDGRSEDFMTKSKFLWDRLRSIRQDLNLQQITDSFAVKLMEQMVRYTILAEHELCEETASATNPDGHNSHLNVEQLTKTLTSLRHMYDDHAARGQRLSVDSEAEMYCYQLLLRIDSHGRYAVQRSEMLNDLRGVRPEVLAHPDVVFALECHRAYRESNAAAFFRLVKKASYLQACCLHKFFNSIRGKALEIMNSTFGKFAMGLTEIARLLHTDDIETEALCIHHGLNVSRGKSGEKPPAVIMRESSYISPAEEFPICRSDLVTNKRSESYLLEIVGKDEASRILAKKLPEVTSAISPSQPLKAAPAQLTEAEKKKKQADELRAKIAEREAALAAERAAIAAKKREIEERKAAEKIAADEADRKAKEAQEAAKRAEEEARAAEAKAKAEAEAAEAEQRRIAEEAARAKAEVEAQALAEAERKRAEEEAERRRLAAEQRAREAAEAARLAAIAKMEAEERARRAAAAEKERQRLIAEETERRQAAEAKAARKTAKMQMMVKRLSFSLWRMNAKEFKRERLIDDALLMASPAPALNMGRKGLFSVSAGSARPTDVLAQLRERIESSRSPEFGTALDMSQTIGLALHDAAAMAAPSALVWKCLLCTGAEADSGPRASSRPRTPSAMIAAEWLRSKLTRSGGASVTTTGTGTILSLYGTRLPALGAGQESGFEIGPLAWIVVRDVPAMMERPEGADKGASAGIFILDCGDGMCDDHELTRLRAFHSAVERGDTPLIILVVSREGARRKDIERSIESIGIADALVTFLPSGSPEMWADERFGEMLVWAAERSPKAPRRRIAYLSSEIEEALRPGYINLTVKPHVNPKACVRAFNDALDQVESKILEAARSDDGAEWPPVEISLVDTALPPPGWRSEARRRKVINLLNSVRLPDFIVGENPAHAFIEYVAKVLPQYPDEYGRCMLAQVQYDPHFHKREDVPWVSLFQSLITLLLSGLESRSRDERIYLPPGHPSYTHIPYEPEPELLTTTPASAPSQSTSRKRKLDEPDSRPSTNRIVELDSVPLDLSRAAADDLRRRVAAQSRMLDASERWLAAVASNAPGTTDDPSAYDDIDTIIPSLLAAERAAEARLRALLDAT</sequence>
<dbReference type="FunCoup" id="Q01G91">
    <property type="interactions" value="1393"/>
</dbReference>
<dbReference type="InParanoid" id="Q01G91"/>
<dbReference type="InterPro" id="IPR045107">
    <property type="entry name" value="SAC3/GANP/THP3"/>
</dbReference>
<feature type="compositionally biased region" description="Low complexity" evidence="1">
    <location>
        <begin position="128"/>
        <end position="141"/>
    </location>
</feature>
<dbReference type="InterPro" id="IPR005062">
    <property type="entry name" value="SAC3/GANP/THP3_conserved"/>
</dbReference>
<evidence type="ECO:0000313" key="3">
    <source>
        <dbReference type="EMBL" id="CAL50253.1"/>
    </source>
</evidence>
<dbReference type="STRING" id="70448.Q01G91"/>
<feature type="region of interest" description="Disordered" evidence="1">
    <location>
        <begin position="1"/>
        <end position="67"/>
    </location>
</feature>
<feature type="region of interest" description="Disordered" evidence="1">
    <location>
        <begin position="128"/>
        <end position="210"/>
    </location>
</feature>
<feature type="compositionally biased region" description="Low complexity" evidence="1">
    <location>
        <begin position="1404"/>
        <end position="1415"/>
    </location>
</feature>
<feature type="compositionally biased region" description="Gly residues" evidence="1">
    <location>
        <begin position="1"/>
        <end position="11"/>
    </location>
</feature>
<dbReference type="KEGG" id="ota:OT_ostta01g03470"/>
<protein>
    <submittedName>
        <fullName evidence="3">SAC3/GANP/Nin1/mts3/eIF-3 p25</fullName>
    </submittedName>
</protein>
<feature type="region of interest" description="Disordered" evidence="1">
    <location>
        <begin position="1384"/>
        <end position="1432"/>
    </location>
</feature>
<dbReference type="GO" id="GO:0070390">
    <property type="term" value="C:transcription export complex 2"/>
    <property type="evidence" value="ECO:0007669"/>
    <property type="project" value="TreeGrafter"/>
</dbReference>
<feature type="domain" description="SAC3/GANP/THP3 conserved" evidence="2">
    <location>
        <begin position="357"/>
        <end position="652"/>
    </location>
</feature>
<dbReference type="EMBL" id="CAID01000001">
    <property type="protein sequence ID" value="CAL50253.1"/>
    <property type="molecule type" value="Genomic_DNA"/>
</dbReference>